<evidence type="ECO:0000313" key="2">
    <source>
        <dbReference type="Proteomes" id="UP000814243"/>
    </source>
</evidence>
<organism evidence="1 2">
    <name type="scientific">Spodoptera exigua</name>
    <name type="common">Beet armyworm</name>
    <name type="synonym">Noctua fulgens</name>
    <dbReference type="NCBI Taxonomy" id="7107"/>
    <lineage>
        <taxon>Eukaryota</taxon>
        <taxon>Metazoa</taxon>
        <taxon>Ecdysozoa</taxon>
        <taxon>Arthropoda</taxon>
        <taxon>Hexapoda</taxon>
        <taxon>Insecta</taxon>
        <taxon>Pterygota</taxon>
        <taxon>Neoptera</taxon>
        <taxon>Endopterygota</taxon>
        <taxon>Lepidoptera</taxon>
        <taxon>Glossata</taxon>
        <taxon>Ditrysia</taxon>
        <taxon>Noctuoidea</taxon>
        <taxon>Noctuidae</taxon>
        <taxon>Amphipyrinae</taxon>
        <taxon>Spodoptera</taxon>
    </lineage>
</organism>
<gene>
    <name evidence="1" type="ORF">HF086_016234</name>
</gene>
<dbReference type="EMBL" id="JACEFF010000449">
    <property type="protein sequence ID" value="KAH9637212.1"/>
    <property type="molecule type" value="Genomic_DNA"/>
</dbReference>
<name>A0A922MHT4_SPOEX</name>
<protein>
    <submittedName>
        <fullName evidence="1">Uncharacterized protein</fullName>
    </submittedName>
</protein>
<dbReference type="AlphaFoldDB" id="A0A922MHT4"/>
<accession>A0A922MHT4</accession>
<reference evidence="1" key="1">
    <citation type="journal article" date="2021" name="G3 (Bethesda)">
        <title>Genome and transcriptome analysis of the beet armyworm Spodoptera exigua reveals targets for pest control. .</title>
        <authorList>
            <person name="Simon S."/>
            <person name="Breeschoten T."/>
            <person name="Jansen H.J."/>
            <person name="Dirks R.P."/>
            <person name="Schranz M.E."/>
            <person name="Ros V.I.D."/>
        </authorList>
    </citation>
    <scope>NUCLEOTIDE SEQUENCE</scope>
    <source>
        <strain evidence="1">TB_SE_WUR_2020</strain>
    </source>
</reference>
<evidence type="ECO:0000313" key="1">
    <source>
        <dbReference type="EMBL" id="KAH9637212.1"/>
    </source>
</evidence>
<sequence>MKGSSTIVIMQQTQIILHIVLSLAVAITCGACHQLDRPEQVDYKSLDVPPRYSLQEYLGDRNPYVLKMPIMNNVLDSNEKDRQYLDMILAKQECLNNGLKKPNYETSAGQITLYPNQYFHIDQGMDNYYRNYDDIAKIYNHHHMYDRLNNYDRFDKQHLAIQPPVFLPKPFQSNKAANLRPTGLSSYDESYLWKLFKDNPDILAYLTGIQTNKNSQFWLESQRNQAVADDGLYLLANKGNDVDYIGESSGFLRKLRGGSHFVPIGGTRQQSRKLKFRNFGPLDDDAF</sequence>
<proteinExistence type="predicted"/>
<comment type="caution">
    <text evidence="1">The sequence shown here is derived from an EMBL/GenBank/DDBJ whole genome shotgun (WGS) entry which is preliminary data.</text>
</comment>
<dbReference type="Proteomes" id="UP000814243">
    <property type="component" value="Unassembled WGS sequence"/>
</dbReference>